<gene>
    <name evidence="2" type="ORF">US96_C0027G0006</name>
</gene>
<feature type="transmembrane region" description="Helical" evidence="1">
    <location>
        <begin position="106"/>
        <end position="123"/>
    </location>
</feature>
<evidence type="ECO:0000313" key="3">
    <source>
        <dbReference type="Proteomes" id="UP000034181"/>
    </source>
</evidence>
<sequence length="126" mass="14885">MEKKRTRLRPISRKRHNYFYLLTAILTLILSGYILFNFSPQSAFEISELGNFTIKIPLILIFLFSFSIFIYSLTTFLFFRKTQGVIFIAFIDSYIIMRLAGLTHWIFLVLVIALFVTVELFILKKK</sequence>
<comment type="caution">
    <text evidence="2">The sequence shown here is derived from an EMBL/GenBank/DDBJ whole genome shotgun (WGS) entry which is preliminary data.</text>
</comment>
<keyword evidence="1" id="KW-0812">Transmembrane</keyword>
<dbReference type="EMBL" id="LBUZ01000027">
    <property type="protein sequence ID" value="KKQ74737.1"/>
    <property type="molecule type" value="Genomic_DNA"/>
</dbReference>
<feature type="transmembrane region" description="Helical" evidence="1">
    <location>
        <begin position="56"/>
        <end position="79"/>
    </location>
</feature>
<evidence type="ECO:0000313" key="2">
    <source>
        <dbReference type="EMBL" id="KKQ74737.1"/>
    </source>
</evidence>
<keyword evidence="1" id="KW-0472">Membrane</keyword>
<dbReference type="Proteomes" id="UP000034181">
    <property type="component" value="Unassembled WGS sequence"/>
</dbReference>
<reference evidence="2 3" key="1">
    <citation type="journal article" date="2015" name="Nature">
        <title>rRNA introns, odd ribosomes, and small enigmatic genomes across a large radiation of phyla.</title>
        <authorList>
            <person name="Brown C.T."/>
            <person name="Hug L.A."/>
            <person name="Thomas B.C."/>
            <person name="Sharon I."/>
            <person name="Castelle C.J."/>
            <person name="Singh A."/>
            <person name="Wilkins M.J."/>
            <person name="Williams K.H."/>
            <person name="Banfield J.F."/>
        </authorList>
    </citation>
    <scope>NUCLEOTIDE SEQUENCE [LARGE SCALE GENOMIC DNA]</scope>
</reference>
<name>A0A0G0K7D3_9BACT</name>
<keyword evidence="1" id="KW-1133">Transmembrane helix</keyword>
<evidence type="ECO:0000256" key="1">
    <source>
        <dbReference type="SAM" id="Phobius"/>
    </source>
</evidence>
<organism evidence="2 3">
    <name type="scientific">Candidatus Woesebacteria bacterium GW2011_GWB1_38_5b</name>
    <dbReference type="NCBI Taxonomy" id="1618569"/>
    <lineage>
        <taxon>Bacteria</taxon>
        <taxon>Candidatus Woeseibacteriota</taxon>
    </lineage>
</organism>
<proteinExistence type="predicted"/>
<dbReference type="AlphaFoldDB" id="A0A0G0K7D3"/>
<feature type="transmembrane region" description="Helical" evidence="1">
    <location>
        <begin position="18"/>
        <end position="36"/>
    </location>
</feature>
<accession>A0A0G0K7D3</accession>
<protein>
    <submittedName>
        <fullName evidence="2">Uncharacterized protein</fullName>
    </submittedName>
</protein>